<dbReference type="Proteomes" id="UP000236754">
    <property type="component" value="Unassembled WGS sequence"/>
</dbReference>
<keyword evidence="2" id="KW-0560">Oxidoreductase</keyword>
<dbReference type="CDD" id="cd05374">
    <property type="entry name" value="17beta-HSD-like_SDR_c"/>
    <property type="match status" value="1"/>
</dbReference>
<dbReference type="AlphaFoldDB" id="A0A1H6E2K0"/>
<dbReference type="PANTHER" id="PTHR43976">
    <property type="entry name" value="SHORT CHAIN DEHYDROGENASE"/>
    <property type="match status" value="1"/>
</dbReference>
<evidence type="ECO:0000313" key="5">
    <source>
        <dbReference type="Proteomes" id="UP000236754"/>
    </source>
</evidence>
<dbReference type="Pfam" id="PF00106">
    <property type="entry name" value="adh_short"/>
    <property type="match status" value="1"/>
</dbReference>
<evidence type="ECO:0000313" key="4">
    <source>
        <dbReference type="EMBL" id="SEG91354.1"/>
    </source>
</evidence>
<accession>A0A1H6E2K0</accession>
<evidence type="ECO:0000256" key="1">
    <source>
        <dbReference type="ARBA" id="ARBA00006484"/>
    </source>
</evidence>
<evidence type="ECO:0000256" key="2">
    <source>
        <dbReference type="ARBA" id="ARBA00023002"/>
    </source>
</evidence>
<sequence length="285" mass="30353">MSRKTWLITGASSGLGLALAEHVLAQGDQVVATASSTQATTELAARHPQTAVAVRLDVTRPADHADAVRAAEERFGGIDILVNNAAIDFVGALEEQEESDYRRLFEVNFFGAVGLTRAVLPGMRARRSGVIVNVSSMDGLASLPANGYYSSSKFALEGFTEALWQEIAPIGLHAMIIQPGSFRTGIENRTKVSGPAIEDYAVTSGAFRAMMGSLTPEMFPGDPQRAAEAVHAAVTAPEPRHWVVLGSDAQRRIGVKLDQLRAEFEAGRELALSTDFPGAAEHAVL</sequence>
<evidence type="ECO:0000256" key="3">
    <source>
        <dbReference type="RuleBase" id="RU000363"/>
    </source>
</evidence>
<dbReference type="OrthoDB" id="3178062at2"/>
<organism evidence="4 5">
    <name type="scientific">Actinacidiphila yanglinensis</name>
    <dbReference type="NCBI Taxonomy" id="310779"/>
    <lineage>
        <taxon>Bacteria</taxon>
        <taxon>Bacillati</taxon>
        <taxon>Actinomycetota</taxon>
        <taxon>Actinomycetes</taxon>
        <taxon>Kitasatosporales</taxon>
        <taxon>Streptomycetaceae</taxon>
        <taxon>Actinacidiphila</taxon>
    </lineage>
</organism>
<dbReference type="SUPFAM" id="SSF51735">
    <property type="entry name" value="NAD(P)-binding Rossmann-fold domains"/>
    <property type="match status" value="1"/>
</dbReference>
<name>A0A1H6E2K0_9ACTN</name>
<gene>
    <name evidence="4" type="ORF">SAMN05216223_12392</name>
</gene>
<dbReference type="InterPro" id="IPR002347">
    <property type="entry name" value="SDR_fam"/>
</dbReference>
<dbReference type="PRINTS" id="PR00080">
    <property type="entry name" value="SDRFAMILY"/>
</dbReference>
<dbReference type="PANTHER" id="PTHR43976:SF16">
    <property type="entry name" value="SHORT-CHAIN DEHYDROGENASE_REDUCTASE FAMILY PROTEIN"/>
    <property type="match status" value="1"/>
</dbReference>
<dbReference type="InterPro" id="IPR051911">
    <property type="entry name" value="SDR_oxidoreductase"/>
</dbReference>
<protein>
    <submittedName>
        <fullName evidence="4">NADP-dependent 3-hydroxy acid dehydrogenase YdfG</fullName>
    </submittedName>
</protein>
<dbReference type="RefSeq" id="WP_103890091.1">
    <property type="nucleotide sequence ID" value="NZ_FNVU01000023.1"/>
</dbReference>
<comment type="similarity">
    <text evidence="1 3">Belongs to the short-chain dehydrogenases/reductases (SDR) family.</text>
</comment>
<dbReference type="GO" id="GO:0016491">
    <property type="term" value="F:oxidoreductase activity"/>
    <property type="evidence" value="ECO:0007669"/>
    <property type="project" value="UniProtKB-KW"/>
</dbReference>
<reference evidence="4 5" key="1">
    <citation type="submission" date="2016-10" db="EMBL/GenBank/DDBJ databases">
        <authorList>
            <person name="de Groot N.N."/>
        </authorList>
    </citation>
    <scope>NUCLEOTIDE SEQUENCE [LARGE SCALE GENOMIC DNA]</scope>
    <source>
        <strain evidence="4 5">CGMCC 4.2023</strain>
    </source>
</reference>
<dbReference type="PRINTS" id="PR00081">
    <property type="entry name" value="GDHRDH"/>
</dbReference>
<dbReference type="Gene3D" id="3.40.50.720">
    <property type="entry name" value="NAD(P)-binding Rossmann-like Domain"/>
    <property type="match status" value="1"/>
</dbReference>
<dbReference type="InterPro" id="IPR036291">
    <property type="entry name" value="NAD(P)-bd_dom_sf"/>
</dbReference>
<keyword evidence="5" id="KW-1185">Reference proteome</keyword>
<proteinExistence type="inferred from homology"/>
<dbReference type="EMBL" id="FNVU01000023">
    <property type="protein sequence ID" value="SEG91354.1"/>
    <property type="molecule type" value="Genomic_DNA"/>
</dbReference>